<dbReference type="Gene3D" id="3.30.420.10">
    <property type="entry name" value="Ribonuclease H-like superfamily/Ribonuclease H"/>
    <property type="match status" value="1"/>
</dbReference>
<evidence type="ECO:0008006" key="3">
    <source>
        <dbReference type="Google" id="ProtNLM"/>
    </source>
</evidence>
<accession>A0A2G2ZA67</accession>
<dbReference type="Proteomes" id="UP000222542">
    <property type="component" value="Unassembled WGS sequence"/>
</dbReference>
<dbReference type="STRING" id="4072.A0A2G2ZA67"/>
<gene>
    <name evidence="1" type="ORF">T459_16817</name>
</gene>
<dbReference type="GO" id="GO:0003676">
    <property type="term" value="F:nucleic acid binding"/>
    <property type="evidence" value="ECO:0007669"/>
    <property type="project" value="InterPro"/>
</dbReference>
<dbReference type="Gramene" id="PHT78765">
    <property type="protein sequence ID" value="PHT78765"/>
    <property type="gene ID" value="T459_16817"/>
</dbReference>
<evidence type="ECO:0000313" key="2">
    <source>
        <dbReference type="Proteomes" id="UP000222542"/>
    </source>
</evidence>
<dbReference type="InterPro" id="IPR036397">
    <property type="entry name" value="RNaseH_sf"/>
</dbReference>
<sequence>MLVMILEAYKLSIQATMVNWKPLIIGVINCNSDGASRGNPDPSAGAFCNRNSEGEFIYANSFNYGILTSLEAEVCAFKRGLEYCVTLILKKILDGVWEVP</sequence>
<dbReference type="InterPro" id="IPR012337">
    <property type="entry name" value="RNaseH-like_sf"/>
</dbReference>
<dbReference type="EMBL" id="AYRZ02000006">
    <property type="protein sequence ID" value="PHT78765.1"/>
    <property type="molecule type" value="Genomic_DNA"/>
</dbReference>
<name>A0A2G2ZA67_CAPAN</name>
<comment type="caution">
    <text evidence="1">The sequence shown here is derived from an EMBL/GenBank/DDBJ whole genome shotgun (WGS) entry which is preliminary data.</text>
</comment>
<dbReference type="InterPro" id="IPR044730">
    <property type="entry name" value="RNase_H-like_dom_plant"/>
</dbReference>
<dbReference type="InterPro" id="IPR053151">
    <property type="entry name" value="RNase_H-like"/>
</dbReference>
<evidence type="ECO:0000313" key="1">
    <source>
        <dbReference type="EMBL" id="PHT78765.1"/>
    </source>
</evidence>
<reference evidence="1 2" key="1">
    <citation type="journal article" date="2014" name="Nat. Genet.">
        <title>Genome sequence of the hot pepper provides insights into the evolution of pungency in Capsicum species.</title>
        <authorList>
            <person name="Kim S."/>
            <person name="Park M."/>
            <person name="Yeom S.I."/>
            <person name="Kim Y.M."/>
            <person name="Lee J.M."/>
            <person name="Lee H.A."/>
            <person name="Seo E."/>
            <person name="Choi J."/>
            <person name="Cheong K."/>
            <person name="Kim K.T."/>
            <person name="Jung K."/>
            <person name="Lee G.W."/>
            <person name="Oh S.K."/>
            <person name="Bae C."/>
            <person name="Kim S.B."/>
            <person name="Lee H.Y."/>
            <person name="Kim S.Y."/>
            <person name="Kim M.S."/>
            <person name="Kang B.C."/>
            <person name="Jo Y.D."/>
            <person name="Yang H.B."/>
            <person name="Jeong H.J."/>
            <person name="Kang W.H."/>
            <person name="Kwon J.K."/>
            <person name="Shin C."/>
            <person name="Lim J.Y."/>
            <person name="Park J.H."/>
            <person name="Huh J.H."/>
            <person name="Kim J.S."/>
            <person name="Kim B.D."/>
            <person name="Cohen O."/>
            <person name="Paran I."/>
            <person name="Suh M.C."/>
            <person name="Lee S.B."/>
            <person name="Kim Y.K."/>
            <person name="Shin Y."/>
            <person name="Noh S.J."/>
            <person name="Park J."/>
            <person name="Seo Y.S."/>
            <person name="Kwon S.Y."/>
            <person name="Kim H.A."/>
            <person name="Park J.M."/>
            <person name="Kim H.J."/>
            <person name="Choi S.B."/>
            <person name="Bosland P.W."/>
            <person name="Reeves G."/>
            <person name="Jo S.H."/>
            <person name="Lee B.W."/>
            <person name="Cho H.T."/>
            <person name="Choi H.S."/>
            <person name="Lee M.S."/>
            <person name="Yu Y."/>
            <person name="Do Choi Y."/>
            <person name="Park B.S."/>
            <person name="van Deynze A."/>
            <person name="Ashrafi H."/>
            <person name="Hill T."/>
            <person name="Kim W.T."/>
            <person name="Pai H.S."/>
            <person name="Ahn H.K."/>
            <person name="Yeam I."/>
            <person name="Giovannoni J.J."/>
            <person name="Rose J.K."/>
            <person name="Sorensen I."/>
            <person name="Lee S.J."/>
            <person name="Kim R.W."/>
            <person name="Choi I.Y."/>
            <person name="Choi B.S."/>
            <person name="Lim J.S."/>
            <person name="Lee Y.H."/>
            <person name="Choi D."/>
        </authorList>
    </citation>
    <scope>NUCLEOTIDE SEQUENCE [LARGE SCALE GENOMIC DNA]</scope>
    <source>
        <strain evidence="2">cv. CM334</strain>
    </source>
</reference>
<dbReference type="PANTHER" id="PTHR47723:SF24">
    <property type="entry name" value="RNASE H TYPE-1 DOMAIN-CONTAINING PROTEIN"/>
    <property type="match status" value="1"/>
</dbReference>
<dbReference type="SUPFAM" id="SSF53098">
    <property type="entry name" value="Ribonuclease H-like"/>
    <property type="match status" value="1"/>
</dbReference>
<keyword evidence="2" id="KW-1185">Reference proteome</keyword>
<dbReference type="PANTHER" id="PTHR47723">
    <property type="entry name" value="OS05G0353850 PROTEIN"/>
    <property type="match status" value="1"/>
</dbReference>
<dbReference type="AlphaFoldDB" id="A0A2G2ZA67"/>
<dbReference type="CDD" id="cd06222">
    <property type="entry name" value="RNase_H_like"/>
    <property type="match status" value="1"/>
</dbReference>
<organism evidence="1 2">
    <name type="scientific">Capsicum annuum</name>
    <name type="common">Capsicum pepper</name>
    <dbReference type="NCBI Taxonomy" id="4072"/>
    <lineage>
        <taxon>Eukaryota</taxon>
        <taxon>Viridiplantae</taxon>
        <taxon>Streptophyta</taxon>
        <taxon>Embryophyta</taxon>
        <taxon>Tracheophyta</taxon>
        <taxon>Spermatophyta</taxon>
        <taxon>Magnoliopsida</taxon>
        <taxon>eudicotyledons</taxon>
        <taxon>Gunneridae</taxon>
        <taxon>Pentapetalae</taxon>
        <taxon>asterids</taxon>
        <taxon>lamiids</taxon>
        <taxon>Solanales</taxon>
        <taxon>Solanaceae</taxon>
        <taxon>Solanoideae</taxon>
        <taxon>Capsiceae</taxon>
        <taxon>Capsicum</taxon>
    </lineage>
</organism>
<reference evidence="1 2" key="2">
    <citation type="journal article" date="2017" name="Genome Biol.">
        <title>New reference genome sequences of hot pepper reveal the massive evolution of plant disease-resistance genes by retroduplication.</title>
        <authorList>
            <person name="Kim S."/>
            <person name="Park J."/>
            <person name="Yeom S.I."/>
            <person name="Kim Y.M."/>
            <person name="Seo E."/>
            <person name="Kim K.T."/>
            <person name="Kim M.S."/>
            <person name="Lee J.M."/>
            <person name="Cheong K."/>
            <person name="Shin H.S."/>
            <person name="Kim S.B."/>
            <person name="Han K."/>
            <person name="Lee J."/>
            <person name="Park M."/>
            <person name="Lee H.A."/>
            <person name="Lee H.Y."/>
            <person name="Lee Y."/>
            <person name="Oh S."/>
            <person name="Lee J.H."/>
            <person name="Choi E."/>
            <person name="Choi E."/>
            <person name="Lee S.E."/>
            <person name="Jeon J."/>
            <person name="Kim H."/>
            <person name="Choi G."/>
            <person name="Song H."/>
            <person name="Lee J."/>
            <person name="Lee S.C."/>
            <person name="Kwon J.K."/>
            <person name="Lee H.Y."/>
            <person name="Koo N."/>
            <person name="Hong Y."/>
            <person name="Kim R.W."/>
            <person name="Kang W.H."/>
            <person name="Huh J.H."/>
            <person name="Kang B.C."/>
            <person name="Yang T.J."/>
            <person name="Lee Y.H."/>
            <person name="Bennetzen J.L."/>
            <person name="Choi D."/>
        </authorList>
    </citation>
    <scope>NUCLEOTIDE SEQUENCE [LARGE SCALE GENOMIC DNA]</scope>
    <source>
        <strain evidence="2">cv. CM334</strain>
    </source>
</reference>
<proteinExistence type="predicted"/>
<protein>
    <recommendedName>
        <fullName evidence="3">RNase H type-1 domain-containing protein</fullName>
    </recommendedName>
</protein>